<comment type="caution">
    <text evidence="3">The sequence shown here is derived from an EMBL/GenBank/DDBJ whole genome shotgun (WGS) entry which is preliminary data.</text>
</comment>
<dbReference type="Proteomes" id="UP001454036">
    <property type="component" value="Unassembled WGS sequence"/>
</dbReference>
<dbReference type="AlphaFoldDB" id="A0AAV3RQG4"/>
<keyword evidence="4" id="KW-1185">Reference proteome</keyword>
<sequence length="180" mass="20311">MGDKFTIHISANLVNQLANDGDKLKKKTKKPKSTLPREQKPSTPKVTPKQTSEDSETFRGPAVAGWPIQPPLYLPVPPSIQSSNEDLDAIRSVLQDSEKALERLQKQEETMLQEVTQRAKDLHDKEFKLPEQKPISCVEEKDDCLKCYKENLDNPLKCSSLVNDFANCVRRARQQVGKAV</sequence>
<keyword evidence="1" id="KW-0175">Coiled coil</keyword>
<feature type="compositionally biased region" description="Polar residues" evidence="2">
    <location>
        <begin position="41"/>
        <end position="50"/>
    </location>
</feature>
<feature type="coiled-coil region" evidence="1">
    <location>
        <begin position="87"/>
        <end position="114"/>
    </location>
</feature>
<protein>
    <submittedName>
        <fullName evidence="3">Uncharacterized protein</fullName>
    </submittedName>
</protein>
<proteinExistence type="predicted"/>
<feature type="region of interest" description="Disordered" evidence="2">
    <location>
        <begin position="19"/>
        <end position="64"/>
    </location>
</feature>
<dbReference type="PANTHER" id="PTHR47587">
    <property type="entry name" value="OS05G0103500 PROTEIN"/>
    <property type="match status" value="1"/>
</dbReference>
<name>A0AAV3RQG4_LITER</name>
<evidence type="ECO:0000256" key="2">
    <source>
        <dbReference type="SAM" id="MobiDB-lite"/>
    </source>
</evidence>
<dbReference type="EMBL" id="BAABME010011089">
    <property type="protein sequence ID" value="GAA0183224.1"/>
    <property type="molecule type" value="Genomic_DNA"/>
</dbReference>
<dbReference type="PANTHER" id="PTHR47587:SF2">
    <property type="entry name" value="OS05G0103500 PROTEIN"/>
    <property type="match status" value="1"/>
</dbReference>
<organism evidence="3 4">
    <name type="scientific">Lithospermum erythrorhizon</name>
    <name type="common">Purple gromwell</name>
    <name type="synonym">Lithospermum officinale var. erythrorhizon</name>
    <dbReference type="NCBI Taxonomy" id="34254"/>
    <lineage>
        <taxon>Eukaryota</taxon>
        <taxon>Viridiplantae</taxon>
        <taxon>Streptophyta</taxon>
        <taxon>Embryophyta</taxon>
        <taxon>Tracheophyta</taxon>
        <taxon>Spermatophyta</taxon>
        <taxon>Magnoliopsida</taxon>
        <taxon>eudicotyledons</taxon>
        <taxon>Gunneridae</taxon>
        <taxon>Pentapetalae</taxon>
        <taxon>asterids</taxon>
        <taxon>lamiids</taxon>
        <taxon>Boraginales</taxon>
        <taxon>Boraginaceae</taxon>
        <taxon>Boraginoideae</taxon>
        <taxon>Lithospermeae</taxon>
        <taxon>Lithospermum</taxon>
    </lineage>
</organism>
<evidence type="ECO:0000256" key="1">
    <source>
        <dbReference type="SAM" id="Coils"/>
    </source>
</evidence>
<reference evidence="3 4" key="1">
    <citation type="submission" date="2024-01" db="EMBL/GenBank/DDBJ databases">
        <title>The complete chloroplast genome sequence of Lithospermum erythrorhizon: insights into the phylogenetic relationship among Boraginaceae species and the maternal lineages of purple gromwells.</title>
        <authorList>
            <person name="Okada T."/>
            <person name="Watanabe K."/>
        </authorList>
    </citation>
    <scope>NUCLEOTIDE SEQUENCE [LARGE SCALE GENOMIC DNA]</scope>
</reference>
<accession>A0AAV3RQG4</accession>
<evidence type="ECO:0000313" key="3">
    <source>
        <dbReference type="EMBL" id="GAA0183224.1"/>
    </source>
</evidence>
<evidence type="ECO:0000313" key="4">
    <source>
        <dbReference type="Proteomes" id="UP001454036"/>
    </source>
</evidence>
<gene>
    <name evidence="3" type="ORF">LIER_30680</name>
</gene>